<protein>
    <submittedName>
        <fullName evidence="1">Uncharacterized protein</fullName>
    </submittedName>
</protein>
<name>A0A2P2QGK6_RHIMU</name>
<reference evidence="1" key="1">
    <citation type="submission" date="2018-02" db="EMBL/GenBank/DDBJ databases">
        <title>Rhizophora mucronata_Transcriptome.</title>
        <authorList>
            <person name="Meera S.P."/>
            <person name="Sreeshan A."/>
            <person name="Augustine A."/>
        </authorList>
    </citation>
    <scope>NUCLEOTIDE SEQUENCE</scope>
    <source>
        <tissue evidence="1">Leaf</tissue>
    </source>
</reference>
<dbReference type="EMBL" id="GGEC01085533">
    <property type="protein sequence ID" value="MBX66017.1"/>
    <property type="molecule type" value="Transcribed_RNA"/>
</dbReference>
<sequence length="34" mass="3937">MTTAAGLTHLRRTSSQIHLKLTYKTRSIKYIAFK</sequence>
<dbReference type="AlphaFoldDB" id="A0A2P2QGK6"/>
<proteinExistence type="predicted"/>
<accession>A0A2P2QGK6</accession>
<organism evidence="1">
    <name type="scientific">Rhizophora mucronata</name>
    <name type="common">Asiatic mangrove</name>
    <dbReference type="NCBI Taxonomy" id="61149"/>
    <lineage>
        <taxon>Eukaryota</taxon>
        <taxon>Viridiplantae</taxon>
        <taxon>Streptophyta</taxon>
        <taxon>Embryophyta</taxon>
        <taxon>Tracheophyta</taxon>
        <taxon>Spermatophyta</taxon>
        <taxon>Magnoliopsida</taxon>
        <taxon>eudicotyledons</taxon>
        <taxon>Gunneridae</taxon>
        <taxon>Pentapetalae</taxon>
        <taxon>rosids</taxon>
        <taxon>fabids</taxon>
        <taxon>Malpighiales</taxon>
        <taxon>Rhizophoraceae</taxon>
        <taxon>Rhizophora</taxon>
    </lineage>
</organism>
<evidence type="ECO:0000313" key="1">
    <source>
        <dbReference type="EMBL" id="MBX66017.1"/>
    </source>
</evidence>